<gene>
    <name evidence="3" type="ORF">ACFP1K_21455</name>
</gene>
<feature type="coiled-coil region" evidence="1">
    <location>
        <begin position="528"/>
        <end position="572"/>
    </location>
</feature>
<evidence type="ECO:0000313" key="4">
    <source>
        <dbReference type="Proteomes" id="UP001596137"/>
    </source>
</evidence>
<evidence type="ECO:0000256" key="1">
    <source>
        <dbReference type="SAM" id="Coils"/>
    </source>
</evidence>
<keyword evidence="4" id="KW-1185">Reference proteome</keyword>
<feature type="region of interest" description="Disordered" evidence="2">
    <location>
        <begin position="181"/>
        <end position="229"/>
    </location>
</feature>
<keyword evidence="1" id="KW-0175">Coiled coil</keyword>
<evidence type="ECO:0000313" key="3">
    <source>
        <dbReference type="EMBL" id="MFC6083748.1"/>
    </source>
</evidence>
<evidence type="ECO:0008006" key="5">
    <source>
        <dbReference type="Google" id="ProtNLM"/>
    </source>
</evidence>
<dbReference type="Proteomes" id="UP001596137">
    <property type="component" value="Unassembled WGS sequence"/>
</dbReference>
<organism evidence="3 4">
    <name type="scientific">Sphaerisporangium aureirubrum</name>
    <dbReference type="NCBI Taxonomy" id="1544736"/>
    <lineage>
        <taxon>Bacteria</taxon>
        <taxon>Bacillati</taxon>
        <taxon>Actinomycetota</taxon>
        <taxon>Actinomycetes</taxon>
        <taxon>Streptosporangiales</taxon>
        <taxon>Streptosporangiaceae</taxon>
        <taxon>Sphaerisporangium</taxon>
    </lineage>
</organism>
<evidence type="ECO:0000256" key="2">
    <source>
        <dbReference type="SAM" id="MobiDB-lite"/>
    </source>
</evidence>
<proteinExistence type="predicted"/>
<dbReference type="RefSeq" id="WP_380756059.1">
    <property type="nucleotide sequence ID" value="NZ_JBHSRF010000032.1"/>
</dbReference>
<name>A0ABW1NLI2_9ACTN</name>
<dbReference type="EMBL" id="JBHSRF010000032">
    <property type="protein sequence ID" value="MFC6083748.1"/>
    <property type="molecule type" value="Genomic_DNA"/>
</dbReference>
<comment type="caution">
    <text evidence="3">The sequence shown here is derived from an EMBL/GenBank/DDBJ whole genome shotgun (WGS) entry which is preliminary data.</text>
</comment>
<sequence>MDRAEVAVRRPQHTDEKTRVGTVLSRSGTVATVRWDDDGSVEDVRLGTQTLLAVVGTLRHRSLVDRAALAERFTADPLGFIVEFLRESGKALKAVVIKEQLVELGLEKVAVDKAWESAQPKLSASADVYVQKIGKVGVYRWAGPAEEAAVDKEAGEVAQAPSSESAEEIAQADVSFPVEGQDEKDVAVQSAEASPSLTSTRTPSRRMHGQDVSAKRMPAPDTSTPLVSTPSVRETLAEMLGGKPTDPLESYAGRPLRAGIGLGKLEDSAIDTLLATADRQEFQLIQALLLAAPRPLGTLDTQEVLDRLGPAVLDAIVRSATEELRKAPKPLPSMRVAAAWLMRRVASSLRLPDVVPSTIAELALHLSADPQKSELEALDVAGHLFARVLRKPLSGPVDMALLARVVRPLPLTDNGGRAALMAAVGRLSPDDIAEDRWWSGVTVQDLSGCAQGALRQLLSCPTVIGRIVGPLLVRELADVTTRTRLSIFLGLPAVLAEHLPAPSVADAFRRVATQDLVVEGWADALSGRARLEVMRRELSRAADEARAAIDLAEAAERRAGELEERCARLEQDLRGAHGHAIALRGAQERQVKIDVIRALADLAAEIEELSAGGTDPDLVVERVHGLVGGQGLEPIGRVGDAAAFDPALHEPLVGFPELGTRVRVMRPGYRWSSSDEEVLLQKALIEPT</sequence>
<protein>
    <recommendedName>
        <fullName evidence="5">Nucleotide exchange factor GrpE</fullName>
    </recommendedName>
</protein>
<feature type="region of interest" description="Disordered" evidence="2">
    <location>
        <begin position="152"/>
        <end position="171"/>
    </location>
</feature>
<reference evidence="4" key="1">
    <citation type="journal article" date="2019" name="Int. J. Syst. Evol. Microbiol.">
        <title>The Global Catalogue of Microorganisms (GCM) 10K type strain sequencing project: providing services to taxonomists for standard genome sequencing and annotation.</title>
        <authorList>
            <consortium name="The Broad Institute Genomics Platform"/>
            <consortium name="The Broad Institute Genome Sequencing Center for Infectious Disease"/>
            <person name="Wu L."/>
            <person name="Ma J."/>
        </authorList>
    </citation>
    <scope>NUCLEOTIDE SEQUENCE [LARGE SCALE GENOMIC DNA]</scope>
    <source>
        <strain evidence="4">JCM 30346</strain>
    </source>
</reference>
<accession>A0ABW1NLI2</accession>